<comment type="caution">
    <text evidence="5">The sequence shown here is derived from an EMBL/GenBank/DDBJ whole genome shotgun (WGS) entry which is preliminary data.</text>
</comment>
<comment type="similarity">
    <text evidence="1">Belongs to the C/M/P thioester hydrolase family.</text>
</comment>
<reference evidence="6" key="1">
    <citation type="submission" date="2015-07" db="EMBL/GenBank/DDBJ databases">
        <title>Nocardia seriolae U-1 whole genome shotgun sequence.</title>
        <authorList>
            <person name="Imajoh M."/>
            <person name="Fukumoto Y."/>
            <person name="Sukeda M."/>
            <person name="Yamane J."/>
            <person name="Yamasaki K."/>
            <person name="Shimizu M."/>
            <person name="Ohnishi K."/>
            <person name="Oshima S."/>
        </authorList>
    </citation>
    <scope>NUCLEOTIDE SEQUENCE [LARGE SCALE GENOMIC DNA]</scope>
    <source>
        <strain evidence="6">U-1</strain>
    </source>
</reference>
<evidence type="ECO:0000256" key="1">
    <source>
        <dbReference type="ARBA" id="ARBA00006538"/>
    </source>
</evidence>
<dbReference type="PANTHER" id="PTHR11066">
    <property type="entry name" value="ACYL-COA THIOESTERASE"/>
    <property type="match status" value="1"/>
</dbReference>
<reference evidence="5 6" key="2">
    <citation type="journal article" date="2016" name="Genome Announc.">
        <title>Draft Genome Sequence of Erythromycin- and Oxytetracycline-Sensitive Nocardia seriolae Strain U-1 (NBRC 110359).</title>
        <authorList>
            <person name="Imajoh M."/>
            <person name="Sukeda M."/>
            <person name="Shimizu M."/>
            <person name="Yamane J."/>
            <person name="Ohnishi K."/>
            <person name="Oshima S."/>
        </authorList>
    </citation>
    <scope>NUCLEOTIDE SEQUENCE [LARGE SCALE GENOMIC DNA]</scope>
    <source>
        <strain evidence="5 6">U-1</strain>
    </source>
</reference>
<protein>
    <submittedName>
        <fullName evidence="5">Acyl-CoA thioesterase</fullName>
    </submittedName>
</protein>
<dbReference type="InterPro" id="IPR029069">
    <property type="entry name" value="HotDog_dom_sf"/>
</dbReference>
<name>A0ABC9YRH0_9NOCA</name>
<dbReference type="Pfam" id="PF13622">
    <property type="entry name" value="4HBT_3"/>
    <property type="match status" value="1"/>
</dbReference>
<dbReference type="InterPro" id="IPR003703">
    <property type="entry name" value="Acyl_CoA_thio"/>
</dbReference>
<dbReference type="SUPFAM" id="SSF54637">
    <property type="entry name" value="Thioesterase/thiol ester dehydrase-isomerase"/>
    <property type="match status" value="2"/>
</dbReference>
<evidence type="ECO:0000259" key="3">
    <source>
        <dbReference type="Pfam" id="PF13622"/>
    </source>
</evidence>
<evidence type="ECO:0000313" key="5">
    <source>
        <dbReference type="EMBL" id="GAP27921.1"/>
    </source>
</evidence>
<dbReference type="Proteomes" id="UP000037179">
    <property type="component" value="Unassembled WGS sequence"/>
</dbReference>
<dbReference type="Gene3D" id="2.40.160.210">
    <property type="entry name" value="Acyl-CoA thioesterase, double hotdog domain"/>
    <property type="match status" value="1"/>
</dbReference>
<accession>A0ABC9YRH0</accession>
<keyword evidence="6" id="KW-1185">Reference proteome</keyword>
<dbReference type="PANTHER" id="PTHR11066:SF34">
    <property type="entry name" value="ACYL-COENZYME A THIOESTERASE 8"/>
    <property type="match status" value="1"/>
</dbReference>
<evidence type="ECO:0000259" key="4">
    <source>
        <dbReference type="Pfam" id="PF20789"/>
    </source>
</evidence>
<dbReference type="GO" id="GO:0006631">
    <property type="term" value="P:fatty acid metabolic process"/>
    <property type="evidence" value="ECO:0007669"/>
    <property type="project" value="UniProtKB-KW"/>
</dbReference>
<feature type="domain" description="Acyl-CoA thioesterase-like N-terminal HotDog" evidence="3">
    <location>
        <begin position="48"/>
        <end position="120"/>
    </location>
</feature>
<dbReference type="AlphaFoldDB" id="A0ABC9YRH0"/>
<dbReference type="InterPro" id="IPR049449">
    <property type="entry name" value="TesB_ACOT8-like_N"/>
</dbReference>
<gene>
    <name evidence="5" type="ORF">NSK11_contig00025-0003</name>
</gene>
<dbReference type="EMBL" id="BBYQ01000025">
    <property type="protein sequence ID" value="GAP27921.1"/>
    <property type="molecule type" value="Genomic_DNA"/>
</dbReference>
<sequence>MCEHIAMAGGTDLWPEVDLADLLDVLELTETAPGRFRARNVSSTLPTTLGSQTLAQAVVAAERMVPHMAVQSLHGVFPRGGDAAREVDVEVELVQSGRALATAQVSFRQESREHARILAMLSIDEPDFLDHGRTVLDGVPGPDECVELPCALLPWEVPTLGGADALAPDLAGPPTLDVWIRCDKAPDVPGIARALLAHGSEGFLGPVATRPYPQGEIDRRGGRGMSAMLAQTITFHRPFTLHDWLLLRCESPFAGSGRMFTRIQICTRTGEPVASVDAHGLMRSAGR</sequence>
<dbReference type="GO" id="GO:0047617">
    <property type="term" value="F:fatty acyl-CoA hydrolase activity"/>
    <property type="evidence" value="ECO:0007669"/>
    <property type="project" value="UniProtKB-ARBA"/>
</dbReference>
<feature type="domain" description="Acyl-CoA thioesterase-like C-terminal" evidence="4">
    <location>
        <begin position="161"/>
        <end position="276"/>
    </location>
</feature>
<organism evidence="5 6">
    <name type="scientific">Nocardia seriolae</name>
    <dbReference type="NCBI Taxonomy" id="37332"/>
    <lineage>
        <taxon>Bacteria</taxon>
        <taxon>Bacillati</taxon>
        <taxon>Actinomycetota</taxon>
        <taxon>Actinomycetes</taxon>
        <taxon>Mycobacteriales</taxon>
        <taxon>Nocardiaceae</taxon>
        <taxon>Nocardia</taxon>
    </lineage>
</organism>
<evidence type="ECO:0000313" key="6">
    <source>
        <dbReference type="Proteomes" id="UP000037179"/>
    </source>
</evidence>
<evidence type="ECO:0000256" key="2">
    <source>
        <dbReference type="ARBA" id="ARBA00022801"/>
    </source>
</evidence>
<proteinExistence type="inferred from homology"/>
<keyword evidence="2" id="KW-0378">Hydrolase</keyword>
<dbReference type="CDD" id="cd03444">
    <property type="entry name" value="Thioesterase_II_repeat1"/>
    <property type="match status" value="1"/>
</dbReference>
<dbReference type="InterPro" id="IPR042171">
    <property type="entry name" value="Acyl-CoA_hotdog"/>
</dbReference>
<dbReference type="Pfam" id="PF20789">
    <property type="entry name" value="4HBT_3C"/>
    <property type="match status" value="1"/>
</dbReference>
<dbReference type="InterPro" id="IPR049450">
    <property type="entry name" value="ACOT8-like_C"/>
</dbReference>